<dbReference type="RefSeq" id="WP_014221180.1">
    <property type="nucleotide sequence ID" value="NZ_LWBO01000015.1"/>
</dbReference>
<gene>
    <name evidence="2" type="ORF">A4D02_31875</name>
</gene>
<dbReference type="EMBL" id="LWBO01000015">
    <property type="protein sequence ID" value="OQP46395.1"/>
    <property type="molecule type" value="Genomic_DNA"/>
</dbReference>
<sequence length="287" mass="32198">MERLAQLIGKLNEQFAQNADPFQLLVTAQLIETELVQMSTSTHRVVNSSKVAVVMPAANGHGYQARKAAFQENPTPEVVNTPEAVAEPPVEVKAPVVEEAPVVVETPVVVEETPPVVVTPVVVNGNGINGTVEKNSTHNGTNGNNGTNGHHHDAQTEYGWKIDPLREVPTLAHQQVVKELNEVMATKSSSLNEKLKEEVKEVAHVLNDAPVRDLRRAIGINDRFVFISELFRNDEVMYERSIKTINSFRILPEAQYWIERELKVKLGWDENKESTRHFYQLVKRRFS</sequence>
<proteinExistence type="predicted"/>
<protein>
    <submittedName>
        <fullName evidence="2">Uncharacterized protein</fullName>
    </submittedName>
</protein>
<accession>A0ABX3NUS5</accession>
<evidence type="ECO:0000313" key="2">
    <source>
        <dbReference type="EMBL" id="OQP46395.1"/>
    </source>
</evidence>
<dbReference type="Proteomes" id="UP000192277">
    <property type="component" value="Unassembled WGS sequence"/>
</dbReference>
<comment type="caution">
    <text evidence="2">The sequence shown here is derived from an EMBL/GenBank/DDBJ whole genome shotgun (WGS) entry which is preliminary data.</text>
</comment>
<keyword evidence="3" id="KW-1185">Reference proteome</keyword>
<evidence type="ECO:0000256" key="1">
    <source>
        <dbReference type="SAM" id="MobiDB-lite"/>
    </source>
</evidence>
<feature type="compositionally biased region" description="Low complexity" evidence="1">
    <location>
        <begin position="137"/>
        <end position="148"/>
    </location>
</feature>
<reference evidence="2 3" key="1">
    <citation type="submission" date="2016-04" db="EMBL/GenBank/DDBJ databases">
        <authorList>
            <person name="Chen L."/>
            <person name="Zhuang W."/>
            <person name="Wang G."/>
        </authorList>
    </citation>
    <scope>NUCLEOTIDE SEQUENCE [LARGE SCALE GENOMIC DNA]</scope>
    <source>
        <strain evidence="3">GR20</strain>
    </source>
</reference>
<name>A0ABX3NUS5_9BACT</name>
<feature type="region of interest" description="Disordered" evidence="1">
    <location>
        <begin position="128"/>
        <end position="154"/>
    </location>
</feature>
<organism evidence="2 3">
    <name type="scientific">Niastella koreensis</name>
    <dbReference type="NCBI Taxonomy" id="354356"/>
    <lineage>
        <taxon>Bacteria</taxon>
        <taxon>Pseudomonadati</taxon>
        <taxon>Bacteroidota</taxon>
        <taxon>Chitinophagia</taxon>
        <taxon>Chitinophagales</taxon>
        <taxon>Chitinophagaceae</taxon>
        <taxon>Niastella</taxon>
    </lineage>
</organism>
<evidence type="ECO:0000313" key="3">
    <source>
        <dbReference type="Proteomes" id="UP000192277"/>
    </source>
</evidence>